<dbReference type="InterPro" id="IPR029044">
    <property type="entry name" value="Nucleotide-diphossugar_trans"/>
</dbReference>
<dbReference type="CDD" id="cd06433">
    <property type="entry name" value="GT_2_WfgS_like"/>
    <property type="match status" value="1"/>
</dbReference>
<organism evidence="2 3">
    <name type="scientific">Alistipes intestinihominis</name>
    <dbReference type="NCBI Taxonomy" id="3133172"/>
    <lineage>
        <taxon>Bacteria</taxon>
        <taxon>Pseudomonadati</taxon>
        <taxon>Bacteroidota</taxon>
        <taxon>Bacteroidia</taxon>
        <taxon>Bacteroidales</taxon>
        <taxon>Rikenellaceae</taxon>
        <taxon>Alistipes</taxon>
    </lineage>
</organism>
<feature type="domain" description="Glycosyltransferase 2-like" evidence="1">
    <location>
        <begin position="4"/>
        <end position="152"/>
    </location>
</feature>
<name>A0ABV1H082_9BACT</name>
<dbReference type="PANTHER" id="PTHR22916">
    <property type="entry name" value="GLYCOSYLTRANSFERASE"/>
    <property type="match status" value="1"/>
</dbReference>
<keyword evidence="3" id="KW-1185">Reference proteome</keyword>
<evidence type="ECO:0000313" key="2">
    <source>
        <dbReference type="EMBL" id="MEQ2546075.1"/>
    </source>
</evidence>
<dbReference type="Gene3D" id="3.90.550.10">
    <property type="entry name" value="Spore Coat Polysaccharide Biosynthesis Protein SpsA, Chain A"/>
    <property type="match status" value="1"/>
</dbReference>
<dbReference type="InterPro" id="IPR001173">
    <property type="entry name" value="Glyco_trans_2-like"/>
</dbReference>
<proteinExistence type="predicted"/>
<sequence>MKISIVTATWNSGATLRHTMRSVLSQSYSNIEHIIVDGGSTDNTMEIVHELEPEYQGRLRHISERDKGIYDAMNKGIAMATGDVIGILNSDDFYTSPDVLEQVAKVMADSEIDAVYGDIHYVNDDDLNKCVRYYSSRIFSRKLMQLGFMPAHPSFYCRKSVYDRFGTFSLDYKIGADFENLLRLIFVNHIRTKYIKKDFVTMRTGGASTSGIASHKQILQDHQRAFKENGVYSNIAFESLRYVYKICELIGTKISRKEKH</sequence>
<evidence type="ECO:0000259" key="1">
    <source>
        <dbReference type="Pfam" id="PF00535"/>
    </source>
</evidence>
<dbReference type="Proteomes" id="UP001460202">
    <property type="component" value="Unassembled WGS sequence"/>
</dbReference>
<protein>
    <submittedName>
        <fullName evidence="2">Glycosyltransferase family 2 protein</fullName>
        <ecNumber evidence="2">2.4.-.-</ecNumber>
    </submittedName>
</protein>
<dbReference type="RefSeq" id="WP_349094546.1">
    <property type="nucleotide sequence ID" value="NZ_JBBMFL010000021.1"/>
</dbReference>
<dbReference type="EC" id="2.4.-.-" evidence="2"/>
<dbReference type="PANTHER" id="PTHR22916:SF3">
    <property type="entry name" value="UDP-GLCNAC:BETAGAL BETA-1,3-N-ACETYLGLUCOSAMINYLTRANSFERASE-LIKE PROTEIN 1"/>
    <property type="match status" value="1"/>
</dbReference>
<gene>
    <name evidence="2" type="ORF">WMO46_14095</name>
</gene>
<accession>A0ABV1H082</accession>
<dbReference type="SUPFAM" id="SSF53448">
    <property type="entry name" value="Nucleotide-diphospho-sugar transferases"/>
    <property type="match status" value="1"/>
</dbReference>
<dbReference type="Pfam" id="PF00535">
    <property type="entry name" value="Glycos_transf_2"/>
    <property type="match status" value="1"/>
</dbReference>
<evidence type="ECO:0000313" key="3">
    <source>
        <dbReference type="Proteomes" id="UP001460202"/>
    </source>
</evidence>
<reference evidence="2 3" key="1">
    <citation type="submission" date="2024-03" db="EMBL/GenBank/DDBJ databases">
        <title>Human intestinal bacterial collection.</title>
        <authorList>
            <person name="Pauvert C."/>
            <person name="Hitch T.C.A."/>
            <person name="Clavel T."/>
        </authorList>
    </citation>
    <scope>NUCLEOTIDE SEQUENCE [LARGE SCALE GENOMIC DNA]</scope>
    <source>
        <strain evidence="2 3">CLA-KB-H122</strain>
    </source>
</reference>
<dbReference type="EMBL" id="JBBMFL010000021">
    <property type="protein sequence ID" value="MEQ2546075.1"/>
    <property type="molecule type" value="Genomic_DNA"/>
</dbReference>
<keyword evidence="2" id="KW-0328">Glycosyltransferase</keyword>
<keyword evidence="2" id="KW-0808">Transferase</keyword>
<comment type="caution">
    <text evidence="2">The sequence shown here is derived from an EMBL/GenBank/DDBJ whole genome shotgun (WGS) entry which is preliminary data.</text>
</comment>
<dbReference type="GO" id="GO:0016757">
    <property type="term" value="F:glycosyltransferase activity"/>
    <property type="evidence" value="ECO:0007669"/>
    <property type="project" value="UniProtKB-KW"/>
</dbReference>